<dbReference type="InterPro" id="IPR052718">
    <property type="entry name" value="NmrA-type_oxidoreductase"/>
</dbReference>
<dbReference type="Gene3D" id="3.90.25.10">
    <property type="entry name" value="UDP-galactose 4-epimerase, domain 1"/>
    <property type="match status" value="1"/>
</dbReference>
<dbReference type="EMBL" id="LRPH01000072">
    <property type="protein sequence ID" value="KWU58238.1"/>
    <property type="molecule type" value="Genomic_DNA"/>
</dbReference>
<dbReference type="Proteomes" id="UP000065797">
    <property type="component" value="Unassembled WGS sequence"/>
</dbReference>
<dbReference type="InterPro" id="IPR036291">
    <property type="entry name" value="NAD(P)-bd_dom_sf"/>
</dbReference>
<sequence length="289" mass="32189">MKVLITGANGNLGSKIVEYLLTRVSIEEIIVGVRDDKSEKALSYKEQGLEVRVTDFKNQETLFSAFKDVDRLFIMSTFGDFDTVIRQHTNAVEAAKATGVKQIIYPSVTRAEGNEFFLAGMHRAREVAIIESGIPYVILRNNWYVENELGTIQSCMAGAPWVTSAGEGKIGWVYRPDLAEAAANVLVSDRHKNKIYELSGENLKQQQFVNILSEVLGKEIPLLEVDDSSYEEMLKGAGVPEAYLPMLVMTQKGIREGGLESTHTHLNFLLERQATPLKQALTHLLVNTK</sequence>
<dbReference type="PANTHER" id="PTHR47129">
    <property type="entry name" value="QUINONE OXIDOREDUCTASE 2"/>
    <property type="match status" value="1"/>
</dbReference>
<dbReference type="RefSeq" id="WP_060751185.1">
    <property type="nucleotide sequence ID" value="NZ_LRPH01000072.1"/>
</dbReference>
<dbReference type="Gene3D" id="3.40.50.720">
    <property type="entry name" value="NAD(P)-binding Rossmann-like Domain"/>
    <property type="match status" value="1"/>
</dbReference>
<evidence type="ECO:0000259" key="1">
    <source>
        <dbReference type="Pfam" id="PF05368"/>
    </source>
</evidence>
<name>A0A109G108_BACMY</name>
<evidence type="ECO:0000313" key="3">
    <source>
        <dbReference type="Proteomes" id="UP000065797"/>
    </source>
</evidence>
<feature type="domain" description="NmrA-like" evidence="1">
    <location>
        <begin position="2"/>
        <end position="244"/>
    </location>
</feature>
<organism evidence="2 3">
    <name type="scientific">Bacillus mycoides</name>
    <dbReference type="NCBI Taxonomy" id="1405"/>
    <lineage>
        <taxon>Bacteria</taxon>
        <taxon>Bacillati</taxon>
        <taxon>Bacillota</taxon>
        <taxon>Bacilli</taxon>
        <taxon>Bacillales</taxon>
        <taxon>Bacillaceae</taxon>
        <taxon>Bacillus</taxon>
        <taxon>Bacillus cereus group</taxon>
    </lineage>
</organism>
<gene>
    <name evidence="2" type="ORF">AWW70_20990</name>
</gene>
<protein>
    <submittedName>
        <fullName evidence="2">NAD(P)-dependent oxidoreductase</fullName>
    </submittedName>
</protein>
<accession>A0A109G108</accession>
<dbReference type="InterPro" id="IPR008030">
    <property type="entry name" value="NmrA-like"/>
</dbReference>
<dbReference type="AlphaFoldDB" id="A0A109G108"/>
<dbReference type="SUPFAM" id="SSF51735">
    <property type="entry name" value="NAD(P)-binding Rossmann-fold domains"/>
    <property type="match status" value="1"/>
</dbReference>
<dbReference type="CDD" id="cd05269">
    <property type="entry name" value="TMR_SDR_a"/>
    <property type="match status" value="1"/>
</dbReference>
<dbReference type="Pfam" id="PF05368">
    <property type="entry name" value="NmrA"/>
    <property type="match status" value="1"/>
</dbReference>
<comment type="caution">
    <text evidence="2">The sequence shown here is derived from an EMBL/GenBank/DDBJ whole genome shotgun (WGS) entry which is preliminary data.</text>
</comment>
<dbReference type="PANTHER" id="PTHR47129:SF1">
    <property type="entry name" value="NMRA-LIKE DOMAIN-CONTAINING PROTEIN"/>
    <property type="match status" value="1"/>
</dbReference>
<reference evidence="2 3" key="1">
    <citation type="submission" date="2016-01" db="EMBL/GenBank/DDBJ databases">
        <authorList>
            <person name="McClelland M."/>
            <person name="Jain A."/>
            <person name="Saraogi P."/>
            <person name="Mendelson R."/>
            <person name="Westerman R."/>
            <person name="SanMiguel P."/>
            <person name="Csonka L."/>
        </authorList>
    </citation>
    <scope>NUCLEOTIDE SEQUENCE [LARGE SCALE GENOMIC DNA]</scope>
    <source>
        <strain evidence="2 3">PE8-15</strain>
    </source>
</reference>
<proteinExistence type="predicted"/>
<evidence type="ECO:0000313" key="2">
    <source>
        <dbReference type="EMBL" id="KWU58238.1"/>
    </source>
</evidence>